<evidence type="ECO:0000313" key="2">
    <source>
        <dbReference type="Proteomes" id="UP001597211"/>
    </source>
</evidence>
<dbReference type="Proteomes" id="UP001597211">
    <property type="component" value="Unassembled WGS sequence"/>
</dbReference>
<sequence>MFDNLFAAEYMMKLHEMELQKSTREAWKWSAVKSKKPLLGFILRLRHAKMNESHVTCCSAETSFAPCC</sequence>
<name>A0ABW3SGV5_9BACL</name>
<gene>
    <name evidence="1" type="ORF">ACFQ2Z_22010</name>
</gene>
<dbReference type="RefSeq" id="WP_240271250.1">
    <property type="nucleotide sequence ID" value="NZ_JAKSXN010000076.1"/>
</dbReference>
<proteinExistence type="predicted"/>
<comment type="caution">
    <text evidence="1">The sequence shown here is derived from an EMBL/GenBank/DDBJ whole genome shotgun (WGS) entry which is preliminary data.</text>
</comment>
<protein>
    <submittedName>
        <fullName evidence="1">Uncharacterized protein</fullName>
    </submittedName>
</protein>
<dbReference type="EMBL" id="JBHTKZ010000065">
    <property type="protein sequence ID" value="MFD1184027.1"/>
    <property type="molecule type" value="Genomic_DNA"/>
</dbReference>
<accession>A0ABW3SGV5</accession>
<organism evidence="1 2">
    <name type="scientific">Paenibacillus timonensis</name>
    <dbReference type="NCBI Taxonomy" id="225915"/>
    <lineage>
        <taxon>Bacteria</taxon>
        <taxon>Bacillati</taxon>
        <taxon>Bacillota</taxon>
        <taxon>Bacilli</taxon>
        <taxon>Bacillales</taxon>
        <taxon>Paenibacillaceae</taxon>
        <taxon>Paenibacillus</taxon>
    </lineage>
</organism>
<reference evidence="2" key="1">
    <citation type="journal article" date="2019" name="Int. J. Syst. Evol. Microbiol.">
        <title>The Global Catalogue of Microorganisms (GCM) 10K type strain sequencing project: providing services to taxonomists for standard genome sequencing and annotation.</title>
        <authorList>
            <consortium name="The Broad Institute Genomics Platform"/>
            <consortium name="The Broad Institute Genome Sequencing Center for Infectious Disease"/>
            <person name="Wu L."/>
            <person name="Ma J."/>
        </authorList>
    </citation>
    <scope>NUCLEOTIDE SEQUENCE [LARGE SCALE GENOMIC DNA]</scope>
    <source>
        <strain evidence="2">CCUG 48216</strain>
    </source>
</reference>
<keyword evidence="2" id="KW-1185">Reference proteome</keyword>
<evidence type="ECO:0000313" key="1">
    <source>
        <dbReference type="EMBL" id="MFD1184027.1"/>
    </source>
</evidence>